<reference evidence="1" key="1">
    <citation type="journal article" date="2015" name="Nature">
        <title>Complex archaea that bridge the gap between prokaryotes and eukaryotes.</title>
        <authorList>
            <person name="Spang A."/>
            <person name="Saw J.H."/>
            <person name="Jorgensen S.L."/>
            <person name="Zaremba-Niedzwiedzka K."/>
            <person name="Martijn J."/>
            <person name="Lind A.E."/>
            <person name="van Eijk R."/>
            <person name="Schleper C."/>
            <person name="Guy L."/>
            <person name="Ettema T.J."/>
        </authorList>
    </citation>
    <scope>NUCLEOTIDE SEQUENCE</scope>
</reference>
<proteinExistence type="predicted"/>
<organism evidence="1">
    <name type="scientific">marine sediment metagenome</name>
    <dbReference type="NCBI Taxonomy" id="412755"/>
    <lineage>
        <taxon>unclassified sequences</taxon>
        <taxon>metagenomes</taxon>
        <taxon>ecological metagenomes</taxon>
    </lineage>
</organism>
<dbReference type="AlphaFoldDB" id="A0A0F9SAF4"/>
<gene>
    <name evidence="1" type="ORF">LCGC14_0476870</name>
</gene>
<accession>A0A0F9SAF4</accession>
<comment type="caution">
    <text evidence="1">The sequence shown here is derived from an EMBL/GenBank/DDBJ whole genome shotgun (WGS) entry which is preliminary data.</text>
</comment>
<name>A0A0F9SAF4_9ZZZZ</name>
<evidence type="ECO:0000313" key="1">
    <source>
        <dbReference type="EMBL" id="KKN65870.1"/>
    </source>
</evidence>
<dbReference type="EMBL" id="LAZR01000514">
    <property type="protein sequence ID" value="KKN65870.1"/>
    <property type="molecule type" value="Genomic_DNA"/>
</dbReference>
<sequence>METADIERMKEYIDRIGRAPDHTVEVLTLDERRDLGHLLSTRIAENEREANHAKSSVSLMFPA</sequence>
<protein>
    <submittedName>
        <fullName evidence="1">Uncharacterized protein</fullName>
    </submittedName>
</protein>